<evidence type="ECO:0000313" key="1">
    <source>
        <dbReference type="EMBL" id="MDR5588248.1"/>
    </source>
</evidence>
<dbReference type="Proteomes" id="UP001256646">
    <property type="component" value="Unassembled WGS sequence"/>
</dbReference>
<accession>A0ABU1EJC0</accession>
<keyword evidence="2" id="KW-1185">Reference proteome</keyword>
<dbReference type="EMBL" id="JAVJAN010000033">
    <property type="protein sequence ID" value="MDR5588248.1"/>
    <property type="molecule type" value="Genomic_DNA"/>
</dbReference>
<proteinExistence type="predicted"/>
<dbReference type="RefSeq" id="WP_309556721.1">
    <property type="nucleotide sequence ID" value="NZ_JAVJAN010000033.1"/>
</dbReference>
<organism evidence="1 2">
    <name type="scientific">Clostridium aquiflavi</name>
    <dbReference type="NCBI Taxonomy" id="3073603"/>
    <lineage>
        <taxon>Bacteria</taxon>
        <taxon>Bacillati</taxon>
        <taxon>Bacillota</taxon>
        <taxon>Clostridia</taxon>
        <taxon>Eubacteriales</taxon>
        <taxon>Clostridiaceae</taxon>
        <taxon>Clostridium</taxon>
    </lineage>
</organism>
<reference evidence="1 2" key="1">
    <citation type="submission" date="2023-09" db="EMBL/GenBank/DDBJ databases">
        <authorList>
            <person name="Zhai L."/>
        </authorList>
    </citation>
    <scope>NUCLEOTIDE SEQUENCE [LARGE SCALE GENOMIC DNA]</scope>
    <source>
        <strain evidence="1 2">5 N-1</strain>
    </source>
</reference>
<evidence type="ECO:0008006" key="3">
    <source>
        <dbReference type="Google" id="ProtNLM"/>
    </source>
</evidence>
<evidence type="ECO:0000313" key="2">
    <source>
        <dbReference type="Proteomes" id="UP001256646"/>
    </source>
</evidence>
<name>A0ABU1EJC0_9CLOT</name>
<protein>
    <recommendedName>
        <fullName evidence="3">DUF3791 domain-containing protein</fullName>
    </recommendedName>
</protein>
<sequence>MLIKKSTMNRKLQLIVLELSKKLNKSEIETLELFYSTNVYRELVEQETTLCTESYSFIADDVLRELNLYEKPKVKFH</sequence>
<comment type="caution">
    <text evidence="1">The sequence shown here is derived from an EMBL/GenBank/DDBJ whole genome shotgun (WGS) entry which is preliminary data.</text>
</comment>
<gene>
    <name evidence="1" type="ORF">RGC78_12300</name>
</gene>